<dbReference type="Pfam" id="PF02201">
    <property type="entry name" value="SWIB"/>
    <property type="match status" value="1"/>
</dbReference>
<dbReference type="PROSITE" id="PS51925">
    <property type="entry name" value="SWIB_MDM2"/>
    <property type="match status" value="1"/>
</dbReference>
<dbReference type="AlphaFoldDB" id="A0A6C0B4J4"/>
<evidence type="ECO:0000259" key="1">
    <source>
        <dbReference type="PROSITE" id="PS51925"/>
    </source>
</evidence>
<dbReference type="EMBL" id="MN739069">
    <property type="protein sequence ID" value="QHS86982.1"/>
    <property type="molecule type" value="Genomic_DNA"/>
</dbReference>
<dbReference type="CDD" id="cd10567">
    <property type="entry name" value="SWIB-MDM2_like"/>
    <property type="match status" value="1"/>
</dbReference>
<dbReference type="SUPFAM" id="SSF47592">
    <property type="entry name" value="SWIB/MDM2 domain"/>
    <property type="match status" value="1"/>
</dbReference>
<accession>A0A6C0B4J4</accession>
<proteinExistence type="predicted"/>
<feature type="domain" description="DM2" evidence="1">
    <location>
        <begin position="84"/>
        <end position="179"/>
    </location>
</feature>
<evidence type="ECO:0000313" key="2">
    <source>
        <dbReference type="EMBL" id="QHS86982.1"/>
    </source>
</evidence>
<protein>
    <recommendedName>
        <fullName evidence="1">DM2 domain-containing protein</fullName>
    </recommendedName>
</protein>
<dbReference type="InterPro" id="IPR036885">
    <property type="entry name" value="SWIB_MDM2_dom_sf"/>
</dbReference>
<reference evidence="2" key="1">
    <citation type="journal article" date="2020" name="Nature">
        <title>Giant virus diversity and host interactions through global metagenomics.</title>
        <authorList>
            <person name="Schulz F."/>
            <person name="Roux S."/>
            <person name="Paez-Espino D."/>
            <person name="Jungbluth S."/>
            <person name="Walsh D.A."/>
            <person name="Denef V.J."/>
            <person name="McMahon K.D."/>
            <person name="Konstantinidis K.T."/>
            <person name="Eloe-Fadrosh E.A."/>
            <person name="Kyrpides N.C."/>
            <person name="Woyke T."/>
        </authorList>
    </citation>
    <scope>NUCLEOTIDE SEQUENCE</scope>
    <source>
        <strain evidence="2">GVMAG-M-3300009422-16</strain>
    </source>
</reference>
<organism evidence="2">
    <name type="scientific">viral metagenome</name>
    <dbReference type="NCBI Taxonomy" id="1070528"/>
    <lineage>
        <taxon>unclassified sequences</taxon>
        <taxon>metagenomes</taxon>
        <taxon>organismal metagenomes</taxon>
    </lineage>
</organism>
<sequence>MSVVKLSKKQRRLQKNLDKRENLDNEFKILLALNDEIILRSNKITMLLKEMHKIYPYEIRSIQRQTEIKLENLIKSGTKISKHKFDKPMKLSDDLYSFLNMEISDENLMTRIDVVGKISKYIRDKKLQNPSNRKLFNLDDNLKELFNINCGKVNESESESESSYTYNNINKFIQHHLISQ</sequence>
<dbReference type="Gene3D" id="1.10.245.10">
    <property type="entry name" value="SWIB/MDM2 domain"/>
    <property type="match status" value="1"/>
</dbReference>
<dbReference type="InterPro" id="IPR003121">
    <property type="entry name" value="SWIB_MDM2_domain"/>
</dbReference>
<name>A0A6C0B4J4_9ZZZZ</name>